<dbReference type="EMBL" id="JH767560">
    <property type="protein sequence ID" value="EON62660.1"/>
    <property type="molecule type" value="Genomic_DNA"/>
</dbReference>
<accession>R7YL88</accession>
<feature type="signal peptide" evidence="2">
    <location>
        <begin position="1"/>
        <end position="19"/>
    </location>
</feature>
<dbReference type="Pfam" id="PF11374">
    <property type="entry name" value="DUF3176"/>
    <property type="match status" value="1"/>
</dbReference>
<dbReference type="STRING" id="1168221.R7YL88"/>
<dbReference type="InterPro" id="IPR021514">
    <property type="entry name" value="DUF3176"/>
</dbReference>
<proteinExistence type="predicted"/>
<organism evidence="3 4">
    <name type="scientific">Coniosporium apollinis (strain CBS 100218)</name>
    <name type="common">Rock-inhabiting black yeast</name>
    <dbReference type="NCBI Taxonomy" id="1168221"/>
    <lineage>
        <taxon>Eukaryota</taxon>
        <taxon>Fungi</taxon>
        <taxon>Dikarya</taxon>
        <taxon>Ascomycota</taxon>
        <taxon>Pezizomycotina</taxon>
        <taxon>Dothideomycetes</taxon>
        <taxon>Dothideomycetes incertae sedis</taxon>
        <taxon>Coniosporium</taxon>
    </lineage>
</organism>
<evidence type="ECO:0000256" key="1">
    <source>
        <dbReference type="SAM" id="Phobius"/>
    </source>
</evidence>
<dbReference type="PANTHER" id="PTHR35394">
    <property type="entry name" value="DUF3176 DOMAIN-CONTAINING PROTEIN"/>
    <property type="match status" value="1"/>
</dbReference>
<dbReference type="AlphaFoldDB" id="R7YL88"/>
<feature type="chain" id="PRO_5004449800" evidence="2">
    <location>
        <begin position="20"/>
        <end position="515"/>
    </location>
</feature>
<keyword evidence="1" id="KW-1133">Transmembrane helix</keyword>
<keyword evidence="1" id="KW-0472">Membrane</keyword>
<name>R7YL88_CONA1</name>
<dbReference type="GeneID" id="19899195"/>
<keyword evidence="4" id="KW-1185">Reference proteome</keyword>
<feature type="transmembrane region" description="Helical" evidence="1">
    <location>
        <begin position="424"/>
        <end position="446"/>
    </location>
</feature>
<dbReference type="OrthoDB" id="5376804at2759"/>
<dbReference type="Proteomes" id="UP000016924">
    <property type="component" value="Unassembled WGS sequence"/>
</dbReference>
<reference evidence="4" key="1">
    <citation type="submission" date="2012-06" db="EMBL/GenBank/DDBJ databases">
        <title>The genome sequence of Coniosporium apollinis CBS 100218.</title>
        <authorList>
            <consortium name="The Broad Institute Genome Sequencing Platform"/>
            <person name="Cuomo C."/>
            <person name="Gorbushina A."/>
            <person name="Noack S."/>
            <person name="Walker B."/>
            <person name="Young S.K."/>
            <person name="Zeng Q."/>
            <person name="Gargeya S."/>
            <person name="Fitzgerald M."/>
            <person name="Haas B."/>
            <person name="Abouelleil A."/>
            <person name="Alvarado L."/>
            <person name="Arachchi H.M."/>
            <person name="Berlin A.M."/>
            <person name="Chapman S.B."/>
            <person name="Goldberg J."/>
            <person name="Griggs A."/>
            <person name="Gujja S."/>
            <person name="Hansen M."/>
            <person name="Howarth C."/>
            <person name="Imamovic A."/>
            <person name="Larimer J."/>
            <person name="McCowan C."/>
            <person name="Montmayeur A."/>
            <person name="Murphy C."/>
            <person name="Neiman D."/>
            <person name="Pearson M."/>
            <person name="Priest M."/>
            <person name="Roberts A."/>
            <person name="Saif S."/>
            <person name="Shea T."/>
            <person name="Sisk P."/>
            <person name="Sykes S."/>
            <person name="Wortman J."/>
            <person name="Nusbaum C."/>
            <person name="Birren B."/>
        </authorList>
    </citation>
    <scope>NUCLEOTIDE SEQUENCE [LARGE SCALE GENOMIC DNA]</scope>
    <source>
        <strain evidence="4">CBS 100218</strain>
    </source>
</reference>
<dbReference type="PANTHER" id="PTHR35394:SF5">
    <property type="entry name" value="DUF3176 DOMAIN-CONTAINING PROTEIN"/>
    <property type="match status" value="1"/>
</dbReference>
<gene>
    <name evidence="3" type="ORF">W97_01884</name>
</gene>
<dbReference type="OMA" id="GMCSKCE"/>
<protein>
    <submittedName>
        <fullName evidence="3">Uncharacterized protein</fullName>
    </submittedName>
</protein>
<keyword evidence="1" id="KW-0812">Transmembrane</keyword>
<evidence type="ECO:0000256" key="2">
    <source>
        <dbReference type="SAM" id="SignalP"/>
    </source>
</evidence>
<keyword evidence="2" id="KW-0732">Signal</keyword>
<dbReference type="HOGENOM" id="CLU_015092_4_1_1"/>
<evidence type="ECO:0000313" key="3">
    <source>
        <dbReference type="EMBL" id="EON62660.1"/>
    </source>
</evidence>
<sequence length="515" mass="55398">MNTTVALLTTVAKLGFIAANSGALGQLRWNWYSKPHLLSDLNSFDDASRGSPWGSVQLLLKLHVRHLASTGAFISLAAIFFSSLTQQALTFPSRSIASGSARMPRGYSYVTDTSQQFILDTTDINFVSPTDSNMLAAVAFTAYNSSKTILPSFALEPECLSGNCTFESYTSLAACSECTVVNDQVTTTCVGDACYYTLLMNQTASLNGTLVTGVRYNSTAGLPIYTVLNVTSNNYNNRPFEVVNVSALYTNYTIASNDSSTIEVGATTAMSCGVFMCVKTFNSTITNGTLSEMVQSTHYINASAFTQSNGVYKAPISAAGLPGNATLVISQDSLNVFGQSLAFLYTGSAILGPGFRRGDSVPTYAFGYTSTTLQSLLNNGSVDIEQAVANIATVMTNVIRQQSDPMQYFVGTSYSLETFLVVRWAWIAYPATIEAVVLLFLLATIFKTGRSGVQSVWKSSPIALLFHGLEDRGEALKNVSEIYELSEMTELSNQIRVQLARQGPGTTLVDAQTQS</sequence>
<dbReference type="eggNOG" id="ENOG502SRRN">
    <property type="taxonomic scope" value="Eukaryota"/>
</dbReference>
<evidence type="ECO:0000313" key="4">
    <source>
        <dbReference type="Proteomes" id="UP000016924"/>
    </source>
</evidence>
<dbReference type="RefSeq" id="XP_007777977.1">
    <property type="nucleotide sequence ID" value="XM_007779787.1"/>
</dbReference>